<keyword evidence="2" id="KW-1185">Reference proteome</keyword>
<gene>
    <name evidence="1" type="ORF">B0I36DRAFT_327656</name>
</gene>
<dbReference type="GeneID" id="70184045"/>
<proteinExistence type="predicted"/>
<dbReference type="EMBL" id="JAGTJQ010000007">
    <property type="protein sequence ID" value="KAH7027690.1"/>
    <property type="molecule type" value="Genomic_DNA"/>
</dbReference>
<organism evidence="1 2">
    <name type="scientific">Microdochium trichocladiopsis</name>
    <dbReference type="NCBI Taxonomy" id="1682393"/>
    <lineage>
        <taxon>Eukaryota</taxon>
        <taxon>Fungi</taxon>
        <taxon>Dikarya</taxon>
        <taxon>Ascomycota</taxon>
        <taxon>Pezizomycotina</taxon>
        <taxon>Sordariomycetes</taxon>
        <taxon>Xylariomycetidae</taxon>
        <taxon>Xylariales</taxon>
        <taxon>Microdochiaceae</taxon>
        <taxon>Microdochium</taxon>
    </lineage>
</organism>
<dbReference type="Proteomes" id="UP000756346">
    <property type="component" value="Unassembled WGS sequence"/>
</dbReference>
<accession>A0A9P8Y1X4</accession>
<protein>
    <submittedName>
        <fullName evidence="1">Uncharacterized protein</fullName>
    </submittedName>
</protein>
<name>A0A9P8Y1X4_9PEZI</name>
<dbReference type="RefSeq" id="XP_046010489.1">
    <property type="nucleotide sequence ID" value="XM_046154499.1"/>
</dbReference>
<evidence type="ECO:0000313" key="1">
    <source>
        <dbReference type="EMBL" id="KAH7027690.1"/>
    </source>
</evidence>
<sequence length="127" mass="14910">MTRLHEAQEELTRGYIKLSHNQVVLREDNTQLLEENAQLRKENSRLHVSITRLDKDIDDLWKAVNTLRYGNNWLDAMGSLMPEEFHNLYNDSMPSDGLSLHERVDVNKDKFEALILKLPNSRWPEVP</sequence>
<reference evidence="1" key="1">
    <citation type="journal article" date="2021" name="Nat. Commun.">
        <title>Genetic determinants of endophytism in the Arabidopsis root mycobiome.</title>
        <authorList>
            <person name="Mesny F."/>
            <person name="Miyauchi S."/>
            <person name="Thiergart T."/>
            <person name="Pickel B."/>
            <person name="Atanasova L."/>
            <person name="Karlsson M."/>
            <person name="Huettel B."/>
            <person name="Barry K.W."/>
            <person name="Haridas S."/>
            <person name="Chen C."/>
            <person name="Bauer D."/>
            <person name="Andreopoulos W."/>
            <person name="Pangilinan J."/>
            <person name="LaButti K."/>
            <person name="Riley R."/>
            <person name="Lipzen A."/>
            <person name="Clum A."/>
            <person name="Drula E."/>
            <person name="Henrissat B."/>
            <person name="Kohler A."/>
            <person name="Grigoriev I.V."/>
            <person name="Martin F.M."/>
            <person name="Hacquard S."/>
        </authorList>
    </citation>
    <scope>NUCLEOTIDE SEQUENCE</scope>
    <source>
        <strain evidence="1">MPI-CAGE-CH-0230</strain>
    </source>
</reference>
<comment type="caution">
    <text evidence="1">The sequence shown here is derived from an EMBL/GenBank/DDBJ whole genome shotgun (WGS) entry which is preliminary data.</text>
</comment>
<evidence type="ECO:0000313" key="2">
    <source>
        <dbReference type="Proteomes" id="UP000756346"/>
    </source>
</evidence>
<dbReference type="AlphaFoldDB" id="A0A9P8Y1X4"/>